<dbReference type="RefSeq" id="WP_246495186.1">
    <property type="nucleotide sequence ID" value="NZ_JACHJL010000012.1"/>
</dbReference>
<organism evidence="6 7">
    <name type="scientific">Streptomyces zagrosensis</name>
    <dbReference type="NCBI Taxonomy" id="1042984"/>
    <lineage>
        <taxon>Bacteria</taxon>
        <taxon>Bacillati</taxon>
        <taxon>Actinomycetota</taxon>
        <taxon>Actinomycetes</taxon>
        <taxon>Kitasatosporales</taxon>
        <taxon>Streptomycetaceae</taxon>
        <taxon>Streptomyces</taxon>
    </lineage>
</organism>
<dbReference type="EMBL" id="JACHJL010000012">
    <property type="protein sequence ID" value="MBB5937532.1"/>
    <property type="molecule type" value="Genomic_DNA"/>
</dbReference>
<name>A0A7W9V080_9ACTN</name>
<dbReference type="GO" id="GO:0016881">
    <property type="term" value="F:acid-amino acid ligase activity"/>
    <property type="evidence" value="ECO:0007669"/>
    <property type="project" value="UniProtKB-ARBA"/>
</dbReference>
<dbReference type="Pfam" id="PF06276">
    <property type="entry name" value="FhuF"/>
    <property type="match status" value="1"/>
</dbReference>
<evidence type="ECO:0000313" key="7">
    <source>
        <dbReference type="Proteomes" id="UP000588098"/>
    </source>
</evidence>
<reference evidence="6 7" key="1">
    <citation type="submission" date="2020-08" db="EMBL/GenBank/DDBJ databases">
        <title>Genomic Encyclopedia of Type Strains, Phase III (KMG-III): the genomes of soil and plant-associated and newly described type strains.</title>
        <authorList>
            <person name="Whitman W."/>
        </authorList>
    </citation>
    <scope>NUCLEOTIDE SEQUENCE [LARGE SCALE GENOMIC DNA]</scope>
    <source>
        <strain evidence="6 7">CECT 8305</strain>
    </source>
</reference>
<dbReference type="Gene3D" id="6.10.250.3370">
    <property type="match status" value="1"/>
</dbReference>
<proteinExistence type="inferred from homology"/>
<evidence type="ECO:0000256" key="3">
    <source>
        <dbReference type="SAM" id="MobiDB-lite"/>
    </source>
</evidence>
<dbReference type="Proteomes" id="UP000588098">
    <property type="component" value="Unassembled WGS sequence"/>
</dbReference>
<comment type="pathway">
    <text evidence="1">Siderophore biosynthesis.</text>
</comment>
<dbReference type="AlphaFoldDB" id="A0A7W9V080"/>
<dbReference type="PANTHER" id="PTHR34384:SF5">
    <property type="entry name" value="L-2,3-DIAMINOPROPANOATE--CITRATE LIGASE"/>
    <property type="match status" value="1"/>
</dbReference>
<protein>
    <submittedName>
        <fullName evidence="6">Siderophore synthetase component</fullName>
    </submittedName>
</protein>
<dbReference type="InterPro" id="IPR037455">
    <property type="entry name" value="LucA/IucC-like"/>
</dbReference>
<feature type="compositionally biased region" description="Polar residues" evidence="3">
    <location>
        <begin position="13"/>
        <end position="23"/>
    </location>
</feature>
<dbReference type="Gene3D" id="1.10.510.40">
    <property type="match status" value="1"/>
</dbReference>
<evidence type="ECO:0000256" key="2">
    <source>
        <dbReference type="ARBA" id="ARBA00007832"/>
    </source>
</evidence>
<evidence type="ECO:0000313" key="6">
    <source>
        <dbReference type="EMBL" id="MBB5937532.1"/>
    </source>
</evidence>
<accession>A0A7W9V080</accession>
<sequence>MNAASGADALPGTVTSVTVPEQTRCSDRPASSRGTARAPDPLDHADPRTAADAATVENLLRCWVRENDAAPPRGDILRLTLTASGIGLRVPVRYWSATGWHRFGHPVLEGGPADAPTVDAVTLAALLSREATYQPARDAEPLGGGGGEADCGRAAVAADEYEYGTAYSVEGARGSAYGGDGAPRGAYGGDGACGGAYGVAEALEGAYDAKESGQCGDAQAPAADAGLTATGMAYTAAVAAVDAMPTRSGSDPYGASGATGANSVSVSDASVAHQSGVAAASLDVERWQGAGGATAVSGAELVGRVADSVRRTAVFLADRRAAPTDSGTGGAFLAGEQALLLGHPLHPTSKSREGLSEAEAGTYSPELRGAFPLHWFAVDPSVLAADSAWTERGRTVPADRLITVVAGAPPLPSGAVPLPLHPWQAREVRHRTAVAALIEAGLVRDLGSSGAPWHATSSVRTVFRPAGPAMLKLSLGVRITNSRRENLRKELLRGVEVHRLLRSGLAKEWRAACPGQPGFDIVRDPAWLAVDGPDGEPVTGLDVVIRHNPFAADDDAVCLAGLVSPRPWPGRQGQVMCSRLAHIVSRLAARTGRPVGAVSAEWFLRYLHTVVRPLLWLDGAAGVALEAHQQNTVVLLDAYGWPTGGRYRDNQGFYFRESHRAALDRRLPGIGVRSDTFVSDEVTDERFAYYLGINNVLGLIGAFGAQRLSDERLLIAAFRRFLGEASRQPAATRSPLAARLLDAPTLRCKANMLTRLRGLDELAGPVDTQSVYVTVANPLVASAP</sequence>
<evidence type="ECO:0000259" key="4">
    <source>
        <dbReference type="Pfam" id="PF04183"/>
    </source>
</evidence>
<feature type="region of interest" description="Disordered" evidence="3">
    <location>
        <begin position="1"/>
        <end position="48"/>
    </location>
</feature>
<comment type="similarity">
    <text evidence="2">Belongs to the IucA/IucC family.</text>
</comment>
<feature type="domain" description="Aerobactin siderophore biosynthesis IucA/IucC N-terminal" evidence="4">
    <location>
        <begin position="332"/>
        <end position="563"/>
    </location>
</feature>
<comment type="caution">
    <text evidence="6">The sequence shown here is derived from an EMBL/GenBank/DDBJ whole genome shotgun (WGS) entry which is preliminary data.</text>
</comment>
<dbReference type="GO" id="GO:0019290">
    <property type="term" value="P:siderophore biosynthetic process"/>
    <property type="evidence" value="ECO:0007669"/>
    <property type="project" value="InterPro"/>
</dbReference>
<dbReference type="Pfam" id="PF04183">
    <property type="entry name" value="IucA_IucC"/>
    <property type="match status" value="1"/>
</dbReference>
<evidence type="ECO:0000259" key="5">
    <source>
        <dbReference type="Pfam" id="PF06276"/>
    </source>
</evidence>
<dbReference type="PANTHER" id="PTHR34384">
    <property type="entry name" value="L-2,3-DIAMINOPROPANOATE--CITRATE LIGASE"/>
    <property type="match status" value="1"/>
</dbReference>
<keyword evidence="7" id="KW-1185">Reference proteome</keyword>
<dbReference type="InterPro" id="IPR022770">
    <property type="entry name" value="IucA/IucC-like_C"/>
</dbReference>
<dbReference type="InterPro" id="IPR007310">
    <property type="entry name" value="Aerobactin_biosyn_IucA/IucC_N"/>
</dbReference>
<gene>
    <name evidence="6" type="ORF">FHS42_004613</name>
</gene>
<evidence type="ECO:0000256" key="1">
    <source>
        <dbReference type="ARBA" id="ARBA00004924"/>
    </source>
</evidence>
<feature type="domain" description="Aerobactin siderophore biosynthesis IucA/IucC-like C-terminal" evidence="5">
    <location>
        <begin position="601"/>
        <end position="762"/>
    </location>
</feature>